<evidence type="ECO:0000256" key="6">
    <source>
        <dbReference type="ARBA" id="ARBA00038073"/>
    </source>
</evidence>
<dbReference type="AlphaFoldDB" id="A0A507FH93"/>
<evidence type="ECO:0000256" key="4">
    <source>
        <dbReference type="ARBA" id="ARBA00023128"/>
    </source>
</evidence>
<name>A0A507FH93_9FUNG</name>
<evidence type="ECO:0000256" key="2">
    <source>
        <dbReference type="ARBA" id="ARBA00022946"/>
    </source>
</evidence>
<dbReference type="GO" id="GO:1990904">
    <property type="term" value="C:ribonucleoprotein complex"/>
    <property type="evidence" value="ECO:0007669"/>
    <property type="project" value="UniProtKB-KW"/>
</dbReference>
<dbReference type="InterPro" id="IPR007379">
    <property type="entry name" value="Tim44-like_dom"/>
</dbReference>
<evidence type="ECO:0000256" key="5">
    <source>
        <dbReference type="ARBA" id="ARBA00023274"/>
    </source>
</evidence>
<comment type="caution">
    <text evidence="10">The sequence shown here is derived from an EMBL/GenBank/DDBJ whole genome shotgun (WGS) entry which is preliminary data.</text>
</comment>
<keyword evidence="11" id="KW-1185">Reference proteome</keyword>
<dbReference type="Proteomes" id="UP000320333">
    <property type="component" value="Unassembled WGS sequence"/>
</dbReference>
<dbReference type="SUPFAM" id="SSF54427">
    <property type="entry name" value="NTF2-like"/>
    <property type="match status" value="1"/>
</dbReference>
<sequence>MSLLRPFARSLALSPALHLRPFPTSAHVRFAATAPMRGTPVHMNILDPWLPAPISNPFSAEGRSALWQRTKRMLTYGMTLYQLRKRKLTLKQFKQDAEVLYCGLNDALARGDKEQLEKVATVSMCGILNPEIKRIRKIGYGVWQHHGPVSTTVLNLVTAQVQNDPAAIGFGEEREFYIVQITTKVVSKQSYALFAKDGTLLGGDASKEVDMVEHVVFERKLSASDAGWKIAGKIASTVASKDAKDAK</sequence>
<dbReference type="InterPro" id="IPR051975">
    <property type="entry name" value="mtLSU_mL45"/>
</dbReference>
<dbReference type="STRING" id="246404.A0A507FH93"/>
<reference evidence="10 11" key="1">
    <citation type="journal article" date="2019" name="Sci. Rep.">
        <title>Comparative genomics of chytrid fungi reveal insights into the obligate biotrophic and pathogenic lifestyle of Synchytrium endobioticum.</title>
        <authorList>
            <person name="van de Vossenberg B.T.L.H."/>
            <person name="Warris S."/>
            <person name="Nguyen H.D.T."/>
            <person name="van Gent-Pelzer M.P.E."/>
            <person name="Joly D.L."/>
            <person name="van de Geest H.C."/>
            <person name="Bonants P.J.M."/>
            <person name="Smith D.S."/>
            <person name="Levesque C.A."/>
            <person name="van der Lee T.A.J."/>
        </authorList>
    </citation>
    <scope>NUCLEOTIDE SEQUENCE [LARGE SCALE GENOMIC DNA]</scope>
    <source>
        <strain evidence="10 11">CBS 675.73</strain>
    </source>
</reference>
<comment type="similarity">
    <text evidence="6">Belongs to the mitochondrion-specific ribosomal protein mL45 family.</text>
</comment>
<evidence type="ECO:0000256" key="7">
    <source>
        <dbReference type="ARBA" id="ARBA00039448"/>
    </source>
</evidence>
<gene>
    <name evidence="10" type="ORF">CcCBS67573_g03067</name>
</gene>
<evidence type="ECO:0000313" key="10">
    <source>
        <dbReference type="EMBL" id="TPX75653.1"/>
    </source>
</evidence>
<dbReference type="GO" id="GO:0005739">
    <property type="term" value="C:mitochondrion"/>
    <property type="evidence" value="ECO:0007669"/>
    <property type="project" value="UniProtKB-SubCell"/>
</dbReference>
<organism evidence="10 11">
    <name type="scientific">Chytriomyces confervae</name>
    <dbReference type="NCBI Taxonomy" id="246404"/>
    <lineage>
        <taxon>Eukaryota</taxon>
        <taxon>Fungi</taxon>
        <taxon>Fungi incertae sedis</taxon>
        <taxon>Chytridiomycota</taxon>
        <taxon>Chytridiomycota incertae sedis</taxon>
        <taxon>Chytridiomycetes</taxon>
        <taxon>Chytridiales</taxon>
        <taxon>Chytriomycetaceae</taxon>
        <taxon>Chytriomyces</taxon>
    </lineage>
</organism>
<accession>A0A507FH93</accession>
<protein>
    <recommendedName>
        <fullName evidence="7">Large ribosomal subunit protein mL45</fullName>
    </recommendedName>
    <alternativeName>
        <fullName evidence="8">39S ribosomal protein L45, mitochondrial</fullName>
    </alternativeName>
</protein>
<evidence type="ECO:0000256" key="8">
    <source>
        <dbReference type="ARBA" id="ARBA00043031"/>
    </source>
</evidence>
<dbReference type="PANTHER" id="PTHR28554:SF1">
    <property type="entry name" value="LARGE RIBOSOMAL SUBUNIT PROTEIN ML45"/>
    <property type="match status" value="1"/>
</dbReference>
<dbReference type="GO" id="GO:0005840">
    <property type="term" value="C:ribosome"/>
    <property type="evidence" value="ECO:0007669"/>
    <property type="project" value="UniProtKB-KW"/>
</dbReference>
<dbReference type="OrthoDB" id="19619at2759"/>
<dbReference type="InterPro" id="IPR032710">
    <property type="entry name" value="NTF2-like_dom_sf"/>
</dbReference>
<dbReference type="EMBL" id="QEAP01000073">
    <property type="protein sequence ID" value="TPX75653.1"/>
    <property type="molecule type" value="Genomic_DNA"/>
</dbReference>
<evidence type="ECO:0000313" key="11">
    <source>
        <dbReference type="Proteomes" id="UP000320333"/>
    </source>
</evidence>
<dbReference type="Pfam" id="PF04280">
    <property type="entry name" value="Tim44"/>
    <property type="match status" value="1"/>
</dbReference>
<evidence type="ECO:0000256" key="1">
    <source>
        <dbReference type="ARBA" id="ARBA00004173"/>
    </source>
</evidence>
<dbReference type="Gene3D" id="3.10.450.240">
    <property type="match status" value="1"/>
</dbReference>
<dbReference type="PANTHER" id="PTHR28554">
    <property type="entry name" value="39S RIBOSOMAL PROTEIN L45, MITOCHONDRIAL"/>
    <property type="match status" value="1"/>
</dbReference>
<evidence type="ECO:0000256" key="3">
    <source>
        <dbReference type="ARBA" id="ARBA00022980"/>
    </source>
</evidence>
<proteinExistence type="inferred from homology"/>
<keyword evidence="5" id="KW-0687">Ribonucleoprotein</keyword>
<keyword evidence="2" id="KW-0809">Transit peptide</keyword>
<comment type="subcellular location">
    <subcellularLocation>
        <location evidence="1">Mitochondrion</location>
    </subcellularLocation>
</comment>
<keyword evidence="3" id="KW-0689">Ribosomal protein</keyword>
<evidence type="ECO:0000259" key="9">
    <source>
        <dbReference type="SMART" id="SM00978"/>
    </source>
</evidence>
<feature type="domain" description="Tim44-like" evidence="9">
    <location>
        <begin position="76"/>
        <end position="235"/>
    </location>
</feature>
<dbReference type="SMART" id="SM00978">
    <property type="entry name" value="Tim44"/>
    <property type="match status" value="1"/>
</dbReference>
<keyword evidence="4" id="KW-0496">Mitochondrion</keyword>